<dbReference type="CDD" id="cd04301">
    <property type="entry name" value="NAT_SF"/>
    <property type="match status" value="1"/>
</dbReference>
<keyword evidence="2" id="KW-0808">Transferase</keyword>
<evidence type="ECO:0000259" key="1">
    <source>
        <dbReference type="PROSITE" id="PS51186"/>
    </source>
</evidence>
<protein>
    <submittedName>
        <fullName evidence="2">GNAT family N-acetyltransferase</fullName>
        <ecNumber evidence="2">2.3.1.-</ecNumber>
    </submittedName>
</protein>
<name>A0ABT3N365_9GAMM</name>
<dbReference type="RefSeq" id="WP_262565790.1">
    <property type="nucleotide sequence ID" value="NZ_JAPFCC010000001.1"/>
</dbReference>
<feature type="domain" description="N-acetyltransferase" evidence="1">
    <location>
        <begin position="19"/>
        <end position="171"/>
    </location>
</feature>
<dbReference type="InterPro" id="IPR016181">
    <property type="entry name" value="Acyl_CoA_acyltransferase"/>
</dbReference>
<proteinExistence type="predicted"/>
<dbReference type="Pfam" id="PF13302">
    <property type="entry name" value="Acetyltransf_3"/>
    <property type="match status" value="1"/>
</dbReference>
<dbReference type="Proteomes" id="UP001209854">
    <property type="component" value="Unassembled WGS sequence"/>
</dbReference>
<organism evidence="2 3">
    <name type="scientific">Endozoicomonas gorgoniicola</name>
    <dbReference type="NCBI Taxonomy" id="1234144"/>
    <lineage>
        <taxon>Bacteria</taxon>
        <taxon>Pseudomonadati</taxon>
        <taxon>Pseudomonadota</taxon>
        <taxon>Gammaproteobacteria</taxon>
        <taxon>Oceanospirillales</taxon>
        <taxon>Endozoicomonadaceae</taxon>
        <taxon>Endozoicomonas</taxon>
    </lineage>
</organism>
<dbReference type="Gene3D" id="3.40.630.30">
    <property type="match status" value="1"/>
</dbReference>
<sequence>MQLIEPNENLKNEFSIFITDIRNNDPDRYFMYTDAEIDLSKYINSLSEQKKGNNLPQGYSPCSHFWLIDNNDNILGALRVRHNINSKYLAEELGHIGYDIAPKYRKNGFGTLMLQLGLLEARKLNIKEILITADENNVASRKVIEKNGGEYESTRFGKTSGINIARYWSRA</sequence>
<dbReference type="SUPFAM" id="SSF55729">
    <property type="entry name" value="Acyl-CoA N-acyltransferases (Nat)"/>
    <property type="match status" value="1"/>
</dbReference>
<dbReference type="EC" id="2.3.1.-" evidence="2"/>
<keyword evidence="2" id="KW-0012">Acyltransferase</keyword>
<gene>
    <name evidence="2" type="ORF">NX722_26275</name>
</gene>
<evidence type="ECO:0000313" key="3">
    <source>
        <dbReference type="Proteomes" id="UP001209854"/>
    </source>
</evidence>
<dbReference type="PROSITE" id="PS51186">
    <property type="entry name" value="GNAT"/>
    <property type="match status" value="1"/>
</dbReference>
<accession>A0ABT3N365</accession>
<dbReference type="EMBL" id="JAPFCC010000001">
    <property type="protein sequence ID" value="MCW7556072.1"/>
    <property type="molecule type" value="Genomic_DNA"/>
</dbReference>
<evidence type="ECO:0000313" key="2">
    <source>
        <dbReference type="EMBL" id="MCW7556072.1"/>
    </source>
</evidence>
<dbReference type="GO" id="GO:0016746">
    <property type="term" value="F:acyltransferase activity"/>
    <property type="evidence" value="ECO:0007669"/>
    <property type="project" value="UniProtKB-KW"/>
</dbReference>
<dbReference type="InterPro" id="IPR000182">
    <property type="entry name" value="GNAT_dom"/>
</dbReference>
<keyword evidence="3" id="KW-1185">Reference proteome</keyword>
<dbReference type="PANTHER" id="PTHR39173">
    <property type="entry name" value="ACETYLTRANSFERASE"/>
    <property type="match status" value="1"/>
</dbReference>
<reference evidence="2 3" key="1">
    <citation type="submission" date="2022-10" db="EMBL/GenBank/DDBJ databases">
        <title>High-quality genome sequences of two octocoral-associated bacteria, Endozoicomonas euniceicola EF212 and Endozoicomonas gorgoniicola PS125.</title>
        <authorList>
            <person name="Chiou Y.-J."/>
            <person name="Chen Y.-H."/>
        </authorList>
    </citation>
    <scope>NUCLEOTIDE SEQUENCE [LARGE SCALE GENOMIC DNA]</scope>
    <source>
        <strain evidence="2 3">PS125</strain>
    </source>
</reference>
<dbReference type="PANTHER" id="PTHR39173:SF1">
    <property type="entry name" value="ACETYLTRANSFERASE"/>
    <property type="match status" value="1"/>
</dbReference>
<comment type="caution">
    <text evidence="2">The sequence shown here is derived from an EMBL/GenBank/DDBJ whole genome shotgun (WGS) entry which is preliminary data.</text>
</comment>